<dbReference type="WBParaSite" id="PS1159_v2.g14789.t1">
    <property type="protein sequence ID" value="PS1159_v2.g14789.t1"/>
    <property type="gene ID" value="PS1159_v2.g14789"/>
</dbReference>
<evidence type="ECO:0000313" key="2">
    <source>
        <dbReference type="WBParaSite" id="PS1159_v2.g14789.t1"/>
    </source>
</evidence>
<organism evidence="1 2">
    <name type="scientific">Panagrolaimus sp. PS1159</name>
    <dbReference type="NCBI Taxonomy" id="55785"/>
    <lineage>
        <taxon>Eukaryota</taxon>
        <taxon>Metazoa</taxon>
        <taxon>Ecdysozoa</taxon>
        <taxon>Nematoda</taxon>
        <taxon>Chromadorea</taxon>
        <taxon>Rhabditida</taxon>
        <taxon>Tylenchina</taxon>
        <taxon>Panagrolaimomorpha</taxon>
        <taxon>Panagrolaimoidea</taxon>
        <taxon>Panagrolaimidae</taxon>
        <taxon>Panagrolaimus</taxon>
    </lineage>
</organism>
<sequence>MKLSIVFAFAIIGFASFAFAEDFPEEFLGSWSVGKSENLDEYLSEKGYGWFTRQLVKAASITKTFTRAKESGRFTAKIETTKKDVEWINVPFNEYFEGDYVDGGKHKIKFYYENGALFEDHKPLDTSGEAKAELYKYEKDGTSTMIMYMTANGVTAKRWYNKN</sequence>
<evidence type="ECO:0000313" key="1">
    <source>
        <dbReference type="Proteomes" id="UP000887580"/>
    </source>
</evidence>
<accession>A0AC35F8S4</accession>
<protein>
    <submittedName>
        <fullName evidence="2">Uncharacterized protein</fullName>
    </submittedName>
</protein>
<dbReference type="Proteomes" id="UP000887580">
    <property type="component" value="Unplaced"/>
</dbReference>
<reference evidence="2" key="1">
    <citation type="submission" date="2022-11" db="UniProtKB">
        <authorList>
            <consortium name="WormBaseParasite"/>
        </authorList>
    </citation>
    <scope>IDENTIFICATION</scope>
</reference>
<name>A0AC35F8S4_9BILA</name>
<proteinExistence type="predicted"/>